<dbReference type="EMBL" id="QHLQ01000034">
    <property type="protein sequence ID" value="NIZ63276.1"/>
    <property type="molecule type" value="Genomic_DNA"/>
</dbReference>
<reference evidence="1 2" key="1">
    <citation type="submission" date="2018-05" db="EMBL/GenBank/DDBJ databases">
        <authorList>
            <person name="Zhang Y.-J."/>
        </authorList>
    </citation>
    <scope>NUCLEOTIDE SEQUENCE [LARGE SCALE GENOMIC DNA]</scope>
    <source>
        <strain evidence="1 2">CY04</strain>
    </source>
</reference>
<evidence type="ECO:0000313" key="1">
    <source>
        <dbReference type="EMBL" id="NIZ63276.1"/>
    </source>
</evidence>
<sequence>MTRYALIAALCGLLGLGGWTSYLLWRNSNLNTKLDAARQTIAVRDQQLEQSQEAGRVLDAHLHRMRDERENLNAEFNRLRQTEGYHDPLSDFMRDAFDRM</sequence>
<organism evidence="1 2">
    <name type="scientific">Parasedimentitalea denitrificans</name>
    <dbReference type="NCBI Taxonomy" id="2211118"/>
    <lineage>
        <taxon>Bacteria</taxon>
        <taxon>Pseudomonadati</taxon>
        <taxon>Pseudomonadota</taxon>
        <taxon>Alphaproteobacteria</taxon>
        <taxon>Rhodobacterales</taxon>
        <taxon>Paracoccaceae</taxon>
        <taxon>Parasedimentitalea</taxon>
    </lineage>
</organism>
<dbReference type="RefSeq" id="WP_167685868.1">
    <property type="nucleotide sequence ID" value="NZ_QHLQ01000034.1"/>
</dbReference>
<evidence type="ECO:0000313" key="2">
    <source>
        <dbReference type="Proteomes" id="UP001429564"/>
    </source>
</evidence>
<accession>A0ABX0WCT6</accession>
<keyword evidence="2" id="KW-1185">Reference proteome</keyword>
<protein>
    <submittedName>
        <fullName evidence="1">Uncharacterized protein</fullName>
    </submittedName>
</protein>
<comment type="caution">
    <text evidence="1">The sequence shown here is derived from an EMBL/GenBank/DDBJ whole genome shotgun (WGS) entry which is preliminary data.</text>
</comment>
<dbReference type="Proteomes" id="UP001429564">
    <property type="component" value="Unassembled WGS sequence"/>
</dbReference>
<gene>
    <name evidence="1" type="ORF">DL239_20115</name>
</gene>
<name>A0ABX0WCT6_9RHOB</name>
<proteinExistence type="predicted"/>